<dbReference type="EMBL" id="CP050139">
    <property type="protein sequence ID" value="QIP36390.1"/>
    <property type="molecule type" value="Genomic_DNA"/>
</dbReference>
<dbReference type="InterPro" id="IPR017850">
    <property type="entry name" value="Alkaline_phosphatase_core_sf"/>
</dbReference>
<dbReference type="SUPFAM" id="SSF53649">
    <property type="entry name" value="Alkaline phosphatase-like"/>
    <property type="match status" value="1"/>
</dbReference>
<name>A0A858JK38_9PROT</name>
<evidence type="ECO:0000256" key="7">
    <source>
        <dbReference type="SAM" id="MobiDB-lite"/>
    </source>
</evidence>
<feature type="region of interest" description="Disordered" evidence="7">
    <location>
        <begin position="527"/>
        <end position="550"/>
    </location>
</feature>
<dbReference type="GO" id="GO:0005886">
    <property type="term" value="C:plasma membrane"/>
    <property type="evidence" value="ECO:0007669"/>
    <property type="project" value="UniProtKB-SubCell"/>
</dbReference>
<protein>
    <submittedName>
        <fullName evidence="10">Phosphoethanolamine transferase</fullName>
    </submittedName>
</protein>
<feature type="transmembrane region" description="Helical" evidence="8">
    <location>
        <begin position="29"/>
        <end position="56"/>
    </location>
</feature>
<dbReference type="GeneID" id="85023217"/>
<dbReference type="PANTHER" id="PTHR30443">
    <property type="entry name" value="INNER MEMBRANE PROTEIN"/>
    <property type="match status" value="1"/>
</dbReference>
<reference evidence="10 11" key="1">
    <citation type="submission" date="2020-03" db="EMBL/GenBank/DDBJ databases">
        <title>Isolation of cellulose-producing strains, genome characterization and application of the synthesized cellulose films as an economical and sustainable material for piezoelectric sensor construction.</title>
        <authorList>
            <person name="Mangayil R.K."/>
        </authorList>
    </citation>
    <scope>NUCLEOTIDE SEQUENCE [LARGE SCALE GENOMIC DNA]</scope>
    <source>
        <strain evidence="10 11">ENS 9a1a</strain>
    </source>
</reference>
<feature type="transmembrane region" description="Helical" evidence="8">
    <location>
        <begin position="144"/>
        <end position="165"/>
    </location>
</feature>
<evidence type="ECO:0000256" key="6">
    <source>
        <dbReference type="ARBA" id="ARBA00023136"/>
    </source>
</evidence>
<keyword evidence="2" id="KW-1003">Cell membrane</keyword>
<keyword evidence="6 8" id="KW-0472">Membrane</keyword>
<evidence type="ECO:0000256" key="1">
    <source>
        <dbReference type="ARBA" id="ARBA00004651"/>
    </source>
</evidence>
<keyword evidence="11" id="KW-1185">Reference proteome</keyword>
<gene>
    <name evidence="10" type="ORF">GWK63_13685</name>
</gene>
<dbReference type="InterPro" id="IPR040423">
    <property type="entry name" value="PEA_transferase"/>
</dbReference>
<evidence type="ECO:0000256" key="5">
    <source>
        <dbReference type="ARBA" id="ARBA00022989"/>
    </source>
</evidence>
<evidence type="ECO:0000256" key="4">
    <source>
        <dbReference type="ARBA" id="ARBA00022692"/>
    </source>
</evidence>
<evidence type="ECO:0000256" key="2">
    <source>
        <dbReference type="ARBA" id="ARBA00022475"/>
    </source>
</evidence>
<dbReference type="RefSeq" id="WP_166498160.1">
    <property type="nucleotide sequence ID" value="NZ_CP050139.1"/>
</dbReference>
<evidence type="ECO:0000259" key="9">
    <source>
        <dbReference type="Pfam" id="PF00884"/>
    </source>
</evidence>
<evidence type="ECO:0000256" key="8">
    <source>
        <dbReference type="SAM" id="Phobius"/>
    </source>
</evidence>
<dbReference type="AlphaFoldDB" id="A0A858JK38"/>
<organism evidence="10 11">
    <name type="scientific">Komagataeibacter rhaeticus</name>
    <dbReference type="NCBI Taxonomy" id="215221"/>
    <lineage>
        <taxon>Bacteria</taxon>
        <taxon>Pseudomonadati</taxon>
        <taxon>Pseudomonadota</taxon>
        <taxon>Alphaproteobacteria</taxon>
        <taxon>Acetobacterales</taxon>
        <taxon>Acetobacteraceae</taxon>
        <taxon>Komagataeibacter</taxon>
    </lineage>
</organism>
<feature type="transmembrane region" description="Helical" evidence="8">
    <location>
        <begin position="63"/>
        <end position="84"/>
    </location>
</feature>
<dbReference type="KEGG" id="kre:GWK63_13685"/>
<dbReference type="InterPro" id="IPR000917">
    <property type="entry name" value="Sulfatase_N"/>
</dbReference>
<dbReference type="PANTHER" id="PTHR30443:SF2">
    <property type="entry name" value="PHOSPHOETHANOLAMINE TRANSFERASE EPTC"/>
    <property type="match status" value="1"/>
</dbReference>
<feature type="domain" description="Sulfatase N-terminal" evidence="9">
    <location>
        <begin position="231"/>
        <end position="500"/>
    </location>
</feature>
<evidence type="ECO:0000313" key="10">
    <source>
        <dbReference type="EMBL" id="QIP36390.1"/>
    </source>
</evidence>
<keyword evidence="3 10" id="KW-0808">Transferase</keyword>
<comment type="subcellular location">
    <subcellularLocation>
        <location evidence="1">Cell membrane</location>
        <topology evidence="1">Multi-pass membrane protein</topology>
    </subcellularLocation>
</comment>
<dbReference type="Pfam" id="PF00884">
    <property type="entry name" value="Sulfatase"/>
    <property type="match status" value="1"/>
</dbReference>
<dbReference type="Proteomes" id="UP000502533">
    <property type="component" value="Chromosome"/>
</dbReference>
<accession>A0A858JK38</accession>
<dbReference type="GO" id="GO:0016776">
    <property type="term" value="F:phosphotransferase activity, phosphate group as acceptor"/>
    <property type="evidence" value="ECO:0007669"/>
    <property type="project" value="TreeGrafter"/>
</dbReference>
<dbReference type="Gene3D" id="3.40.720.10">
    <property type="entry name" value="Alkaline Phosphatase, subunit A"/>
    <property type="match status" value="1"/>
</dbReference>
<feature type="transmembrane region" description="Helical" evidence="8">
    <location>
        <begin position="112"/>
        <end position="132"/>
    </location>
</feature>
<feature type="compositionally biased region" description="Basic and acidic residues" evidence="7">
    <location>
        <begin position="535"/>
        <end position="550"/>
    </location>
</feature>
<keyword evidence="5 8" id="KW-1133">Transmembrane helix</keyword>
<sequence length="550" mass="59795">MNTPRPPALRRRLHGLCTRIWPDALLGSMVVLALLPACTALQGILRAVMLWGVVALACNSRRVLLACLLPAVMLMPGALYYISISGVPPGYPLWLILFYCSLPVVKGYIGPVLPYLCAWMVLWGALVALYCLRPRGPVVRWRSRTRLACMGVLLAGIVVPTVRLWQSLPPTRGGTENPMVPIHARFDRAWPWSVLTGYAAARRETRRVSEMASRISHEPVHVLAPPPATPQVVVLVIGESARRDHQHLYGYAVPTTPEMEQVPGLVRFDNMVTPFDYTVGAVPVILSGYDRLLPGAVPGHDLISVFNAAGFDTWWISNHPRLGPYDSVIGAYSEQAHHIAYTTVHGGIMSSPVLDERMLPVLDGAIAGARGPVLIVLHLFGSHENAADRYPAAFSHVGTPYDNSIAYTDHMLAHVQAGLAAHGGPAVMFYVSDHGVRVSECTAGIPAHGDVRAAYAVPFYFWASPAWQAARPRAMQAARDNTHVPFTLAAMPASVLDAAGLDYQGADMGLSALSAHPDRPRRIVHGDSAANQSVDYDHSHDDGRCHITRD</sequence>
<proteinExistence type="predicted"/>
<keyword evidence="4 8" id="KW-0812">Transmembrane</keyword>
<dbReference type="CDD" id="cd16017">
    <property type="entry name" value="LptA"/>
    <property type="match status" value="1"/>
</dbReference>
<dbReference type="GO" id="GO:0009244">
    <property type="term" value="P:lipopolysaccharide core region biosynthetic process"/>
    <property type="evidence" value="ECO:0007669"/>
    <property type="project" value="TreeGrafter"/>
</dbReference>
<dbReference type="InterPro" id="IPR058130">
    <property type="entry name" value="PEA_transf_C"/>
</dbReference>
<evidence type="ECO:0000256" key="3">
    <source>
        <dbReference type="ARBA" id="ARBA00022679"/>
    </source>
</evidence>
<evidence type="ECO:0000313" key="11">
    <source>
        <dbReference type="Proteomes" id="UP000502533"/>
    </source>
</evidence>